<dbReference type="InterPro" id="IPR007111">
    <property type="entry name" value="NACHT_NTPase"/>
</dbReference>
<dbReference type="InterPro" id="IPR001680">
    <property type="entry name" value="WD40_rpt"/>
</dbReference>
<dbReference type="InterPro" id="IPR006847">
    <property type="entry name" value="IF2_N"/>
</dbReference>
<dbReference type="Gene3D" id="3.40.50.300">
    <property type="entry name" value="P-loop containing nucleotide triphosphate hydrolases"/>
    <property type="match status" value="1"/>
</dbReference>
<dbReference type="Pfam" id="PF05729">
    <property type="entry name" value="NACHT"/>
    <property type="match status" value="1"/>
</dbReference>
<feature type="domain" description="Translation initiation factor IF-2 N-terminal" evidence="2">
    <location>
        <begin position="1"/>
        <end position="50"/>
    </location>
</feature>
<evidence type="ECO:0000259" key="3">
    <source>
        <dbReference type="Pfam" id="PF05729"/>
    </source>
</evidence>
<dbReference type="InterPro" id="IPR015943">
    <property type="entry name" value="WD40/YVTN_repeat-like_dom_sf"/>
</dbReference>
<dbReference type="SUPFAM" id="SSF50978">
    <property type="entry name" value="WD40 repeat-like"/>
    <property type="match status" value="1"/>
</dbReference>
<dbReference type="Gene3D" id="1.10.10.2480">
    <property type="match status" value="1"/>
</dbReference>
<feature type="region of interest" description="Disordered" evidence="1">
    <location>
        <begin position="128"/>
        <end position="157"/>
    </location>
</feature>
<evidence type="ECO:0000259" key="2">
    <source>
        <dbReference type="Pfam" id="PF04760"/>
    </source>
</evidence>
<sequence>MAKMRVYELAKDLGLESKTVMAKLQEMGEFVRSASSTMEPSVVRRVTESLQSPTLTRDIYLAIEARRFERAEERLAELKSADPEHWRRLQREIGDLIKQRHLHGGAGRHRVEWLTGLWVATTGSITTQQNAIRRPTRPGLPNQARRRLSPVQPGRARPEALGRELEDGFIGLLQKVFALSDKEQIRIRKQTSGTQFGHDIEFDATDAITGTLRCHVECKNYAEKVGLDDLAPKLLQQIVYWENKPLDYFILISPRARITNELSRLIQDCNFGRKFRFQILIWSPEQGVEELFQLTPRLYSVLYRRPAPNLSEETAKRIARRWAGLLRPDVKLPESWQRYLGEPILHQLYGETDFESVSQNAISLGTLADSGAPIPGTLHDNVREWLISRPEKTMLLLAEFGDGKSFFSYELTRRLSAEFLDDPSNGWCALRIPLRALRESSNPSTLLQNRLDAIGVRLTDWEALSKTHNTLIILDGFDEMSAQLDPQTLAANINVLAQCIDHFSYAKILISSRAHFFERISDYEEFLDTLGQPRVLRIAPIPLQQRLEYLGSYAEQIGEREKFEKLRTLYDPIGLAAKPLFLQMIKETLPGLPEDHFNEVILYHQYVRDSLKRKASDLQAERRLSEKRVIENLELILEELAVQLHMSRTDYVNLRSFDTGHRGRLSEILWEMSGAAVAVDDPDRTPDARSRVGVRSLLKQVAGVDPEQWPVDFFHRSMREFFVARALVRVIGNEDGKARSMLAKVPLQPEIVEFVRLIDQHSVDERSQRDREMLRRELTKLAKSATVRRYKDQHLGGNALTLLYALSRKLPTHDWSGLALDYADLSGANLDGMCFRGSSLRSASLDNASLVGADFRNADLAGVQLQQTAPVIALTFDSDSNIAYAIYGDRSVRCWTFGVGGRMSCVTLADLDFHSTSIHLSPFGDLVIKGPDTIAVLSAVGADEVWRVVARFPITSTAEDFSIADGMITLRRILNETAHLQKYDPIKRKFIGPTASASERTIILFEEDVTLSATGGLLNFAGKEVGNSFRVRPFVCSDSRKIGNDQILLVLGHEDGSVSLHLLRSLGSKPTLEKVWVREAHTGSVTDVRLSGMYVLSGGMDRTICLFVLTDDWATAEPLRLHRTIECAGMKIEGVQGREEKEFLEALVRSAMVGANVRPALESRNIPNPAEVFGKHRRR</sequence>
<dbReference type="SUPFAM" id="SSF141571">
    <property type="entry name" value="Pentapeptide repeat-like"/>
    <property type="match status" value="1"/>
</dbReference>
<dbReference type="RefSeq" id="WP_179848186.1">
    <property type="nucleotide sequence ID" value="NZ_JACCBA010000001.1"/>
</dbReference>
<dbReference type="AlphaFoldDB" id="A0A7Y9JKU9"/>
<evidence type="ECO:0000313" key="5">
    <source>
        <dbReference type="Proteomes" id="UP000529783"/>
    </source>
</evidence>
<comment type="caution">
    <text evidence="4">The sequence shown here is derived from an EMBL/GenBank/DDBJ whole genome shotgun (WGS) entry which is preliminary data.</text>
</comment>
<evidence type="ECO:0000256" key="1">
    <source>
        <dbReference type="SAM" id="MobiDB-lite"/>
    </source>
</evidence>
<reference evidence="4 5" key="1">
    <citation type="submission" date="2020-07" db="EMBL/GenBank/DDBJ databases">
        <title>Sequencing the genomes of 1000 actinobacteria strains.</title>
        <authorList>
            <person name="Klenk H.-P."/>
        </authorList>
    </citation>
    <scope>NUCLEOTIDE SEQUENCE [LARGE SCALE GENOMIC DNA]</scope>
    <source>
        <strain evidence="4 5">DSM 40398</strain>
    </source>
</reference>
<feature type="domain" description="NACHT" evidence="3">
    <location>
        <begin position="393"/>
        <end position="553"/>
    </location>
</feature>
<dbReference type="SMART" id="SM00320">
    <property type="entry name" value="WD40"/>
    <property type="match status" value="2"/>
</dbReference>
<dbReference type="EMBL" id="JACCBA010000001">
    <property type="protein sequence ID" value="NYD51893.1"/>
    <property type="molecule type" value="Genomic_DNA"/>
</dbReference>
<dbReference type="Pfam" id="PF04760">
    <property type="entry name" value="IF2_N"/>
    <property type="match status" value="1"/>
</dbReference>
<dbReference type="Proteomes" id="UP000529783">
    <property type="component" value="Unassembled WGS sequence"/>
</dbReference>
<protein>
    <recommendedName>
        <fullName evidence="6">NACHT domain-containing protein</fullName>
    </recommendedName>
</protein>
<dbReference type="InterPro" id="IPR036322">
    <property type="entry name" value="WD40_repeat_dom_sf"/>
</dbReference>
<dbReference type="InterPro" id="IPR027417">
    <property type="entry name" value="P-loop_NTPase"/>
</dbReference>
<evidence type="ECO:0000313" key="4">
    <source>
        <dbReference type="EMBL" id="NYD51893.1"/>
    </source>
</evidence>
<keyword evidence="5" id="KW-1185">Reference proteome</keyword>
<dbReference type="Gene3D" id="2.160.20.80">
    <property type="entry name" value="E3 ubiquitin-protein ligase SopA"/>
    <property type="match status" value="1"/>
</dbReference>
<evidence type="ECO:0008006" key="6">
    <source>
        <dbReference type="Google" id="ProtNLM"/>
    </source>
</evidence>
<gene>
    <name evidence="4" type="ORF">BJY14_007876</name>
</gene>
<dbReference type="Pfam" id="PF00805">
    <property type="entry name" value="Pentapeptide"/>
    <property type="match status" value="1"/>
</dbReference>
<dbReference type="InterPro" id="IPR001646">
    <property type="entry name" value="5peptide_repeat"/>
</dbReference>
<dbReference type="Gene3D" id="2.130.10.10">
    <property type="entry name" value="YVTN repeat-like/Quinoprotein amine dehydrogenase"/>
    <property type="match status" value="1"/>
</dbReference>
<accession>A0A7Y9JKU9</accession>
<organism evidence="4 5">
    <name type="scientific">Actinomadura luteofluorescens</name>
    <dbReference type="NCBI Taxonomy" id="46163"/>
    <lineage>
        <taxon>Bacteria</taxon>
        <taxon>Bacillati</taxon>
        <taxon>Actinomycetota</taxon>
        <taxon>Actinomycetes</taxon>
        <taxon>Streptosporangiales</taxon>
        <taxon>Thermomonosporaceae</taxon>
        <taxon>Actinomadura</taxon>
    </lineage>
</organism>
<name>A0A7Y9JKU9_9ACTN</name>
<dbReference type="SUPFAM" id="SSF52540">
    <property type="entry name" value="P-loop containing nucleoside triphosphate hydrolases"/>
    <property type="match status" value="1"/>
</dbReference>
<proteinExistence type="predicted"/>